<name>A0A1V6TQT0_9EURO</name>
<reference evidence="5" key="1">
    <citation type="journal article" date="2017" name="Nat. Microbiol.">
        <title>Global analysis of biosynthetic gene clusters reveals vast potential of secondary metabolite production in Penicillium species.</title>
        <authorList>
            <person name="Nielsen J.C."/>
            <person name="Grijseels S."/>
            <person name="Prigent S."/>
            <person name="Ji B."/>
            <person name="Dainat J."/>
            <person name="Nielsen K.F."/>
            <person name="Frisvad J.C."/>
            <person name="Workman M."/>
            <person name="Nielsen J."/>
        </authorList>
    </citation>
    <scope>NUCLEOTIDE SEQUENCE [LARGE SCALE GENOMIC DNA]</scope>
    <source>
        <strain evidence="5">IBT 14082</strain>
    </source>
</reference>
<keyword evidence="2" id="KW-0378">Hydrolase</keyword>
<sequence length="484" mass="52892">MHARWTFLLDLLVSANVATGSPIHDHDQGAANTTIIGGSHSAATTPFWQQYNYCQGRNIGATWSPLQDAHMVKLQVMHRHGGRSPASPGIPGDTTQWYQCGNPDEVVFMNMGNMISDNRSPFMKEMTTINGAFAYTMWQGNCDLGELTTFGSNQLQRLGDTLRSTYVDDLGFLPKKMDPGFKISHTYIGRTRQSVENLMNGLYPLHTRNLGDTLTMHVKPSGIETMLTPSSACPKLAEIISSYSSSSAYKETLAPYAALQDKLVKAYNTTGLAGYNTTAVLYDSASATYCHGLGLKGNLTPEDIQTAVIPGTSAYHNLFRQNPSAEQAKRLGVGAWLADILTSLSDRSTKFEVYSAHDGSLDMFLSVVADPDLPWPPFGSNVIIELWQKTNGQQVVRMFYEGMVVPAHPDLACDFSACPLDTLENTYGKRVKPALYDGLDDLDTTTAVATQHDIVINTTLGFHSASTKALLRGLAQRKANVMVL</sequence>
<dbReference type="EMBL" id="MLQL01000005">
    <property type="protein sequence ID" value="OQE27923.1"/>
    <property type="molecule type" value="Genomic_DNA"/>
</dbReference>
<protein>
    <recommendedName>
        <fullName evidence="6">3-phytase</fullName>
    </recommendedName>
</protein>
<dbReference type="Pfam" id="PF00328">
    <property type="entry name" value="His_Phos_2"/>
    <property type="match status" value="1"/>
</dbReference>
<evidence type="ECO:0000256" key="3">
    <source>
        <dbReference type="SAM" id="SignalP"/>
    </source>
</evidence>
<keyword evidence="3" id="KW-0732">Signal</keyword>
<dbReference type="STRING" id="254877.A0A1V6TQT0"/>
<evidence type="ECO:0000256" key="2">
    <source>
        <dbReference type="ARBA" id="ARBA00022801"/>
    </source>
</evidence>
<dbReference type="InterPro" id="IPR029033">
    <property type="entry name" value="His_PPase_superfam"/>
</dbReference>
<dbReference type="InterPro" id="IPR000560">
    <property type="entry name" value="His_Pase_clade-2"/>
</dbReference>
<keyword evidence="5" id="KW-1185">Reference proteome</keyword>
<dbReference type="SUPFAM" id="SSF53254">
    <property type="entry name" value="Phosphoglycerate mutase-like"/>
    <property type="match status" value="1"/>
</dbReference>
<dbReference type="PANTHER" id="PTHR11567:SF110">
    <property type="entry name" value="2-PHOSPHOXYLOSE PHOSPHATASE 1"/>
    <property type="match status" value="1"/>
</dbReference>
<dbReference type="GO" id="GO:0016791">
    <property type="term" value="F:phosphatase activity"/>
    <property type="evidence" value="ECO:0007669"/>
    <property type="project" value="TreeGrafter"/>
</dbReference>
<dbReference type="AlphaFoldDB" id="A0A1V6TQT0"/>
<dbReference type="PANTHER" id="PTHR11567">
    <property type="entry name" value="ACID PHOSPHATASE-RELATED"/>
    <property type="match status" value="1"/>
</dbReference>
<dbReference type="InterPro" id="IPR050645">
    <property type="entry name" value="Histidine_acid_phosphatase"/>
</dbReference>
<dbReference type="Proteomes" id="UP000191342">
    <property type="component" value="Unassembled WGS sequence"/>
</dbReference>
<comment type="caution">
    <text evidence="4">The sequence shown here is derived from an EMBL/GenBank/DDBJ whole genome shotgun (WGS) entry which is preliminary data.</text>
</comment>
<proteinExistence type="inferred from homology"/>
<feature type="chain" id="PRO_5013026036" description="3-phytase" evidence="3">
    <location>
        <begin position="21"/>
        <end position="484"/>
    </location>
</feature>
<dbReference type="OrthoDB" id="10257284at2759"/>
<evidence type="ECO:0000313" key="5">
    <source>
        <dbReference type="Proteomes" id="UP000191342"/>
    </source>
</evidence>
<accession>A0A1V6TQT0</accession>
<evidence type="ECO:0000256" key="1">
    <source>
        <dbReference type="ARBA" id="ARBA00005375"/>
    </source>
</evidence>
<dbReference type="CDD" id="cd07061">
    <property type="entry name" value="HP_HAP_like"/>
    <property type="match status" value="1"/>
</dbReference>
<dbReference type="Gene3D" id="3.40.50.1240">
    <property type="entry name" value="Phosphoglycerate mutase-like"/>
    <property type="match status" value="1"/>
</dbReference>
<evidence type="ECO:0008006" key="6">
    <source>
        <dbReference type="Google" id="ProtNLM"/>
    </source>
</evidence>
<comment type="similarity">
    <text evidence="1">Belongs to the histidine acid phosphatase family.</text>
</comment>
<evidence type="ECO:0000313" key="4">
    <source>
        <dbReference type="EMBL" id="OQE27923.1"/>
    </source>
</evidence>
<gene>
    <name evidence="4" type="ORF">PENFLA_c005G09882</name>
</gene>
<feature type="signal peptide" evidence="3">
    <location>
        <begin position="1"/>
        <end position="20"/>
    </location>
</feature>
<organism evidence="4 5">
    <name type="scientific">Penicillium flavigenum</name>
    <dbReference type="NCBI Taxonomy" id="254877"/>
    <lineage>
        <taxon>Eukaryota</taxon>
        <taxon>Fungi</taxon>
        <taxon>Dikarya</taxon>
        <taxon>Ascomycota</taxon>
        <taxon>Pezizomycotina</taxon>
        <taxon>Eurotiomycetes</taxon>
        <taxon>Eurotiomycetidae</taxon>
        <taxon>Eurotiales</taxon>
        <taxon>Aspergillaceae</taxon>
        <taxon>Penicillium</taxon>
    </lineage>
</organism>